<sequence length="223" mass="25737">MWQLYQFPLCPFTRKVRTLLNEKDVGYQLMRENPWERRDAFIDMNPAGQTPVMTDNERGVVLVDSMAICEYFEETVERVAMINGTAANRAEIRRLVAWFDTHFYRDVTQPLLDERMIKRIAHRMAPDASRLREAMKSAVGHLDYIDFLLDHRKWIAGSTISLADLAAAAQISVADYLGGIDWAGHALTKAWYSAFKSRRSFRPLLAERISGIEPPSYYENPDF</sequence>
<dbReference type="Proteomes" id="UP000074310">
    <property type="component" value="Unassembled WGS sequence"/>
</dbReference>
<name>A0A147I232_9SPHN</name>
<dbReference type="PATRIC" id="fig|869719.3.peg.1851"/>
<comment type="subunit">
    <text evidence="1">Homodimer.</text>
</comment>
<dbReference type="PROSITE" id="PS50405">
    <property type="entry name" value="GST_CTER"/>
    <property type="match status" value="1"/>
</dbReference>
<evidence type="ECO:0000259" key="3">
    <source>
        <dbReference type="PROSITE" id="PS50405"/>
    </source>
</evidence>
<dbReference type="SUPFAM" id="SSF47616">
    <property type="entry name" value="GST C-terminal domain-like"/>
    <property type="match status" value="1"/>
</dbReference>
<dbReference type="Pfam" id="PF13417">
    <property type="entry name" value="GST_N_3"/>
    <property type="match status" value="1"/>
</dbReference>
<dbReference type="InterPro" id="IPR010987">
    <property type="entry name" value="Glutathione-S-Trfase_C-like"/>
</dbReference>
<dbReference type="SUPFAM" id="SSF52833">
    <property type="entry name" value="Thioredoxin-like"/>
    <property type="match status" value="1"/>
</dbReference>
<dbReference type="OrthoDB" id="9794721at2"/>
<gene>
    <name evidence="4" type="ORF">NS334_09940</name>
</gene>
<dbReference type="AlphaFoldDB" id="A0A147I232"/>
<dbReference type="PROSITE" id="PS50404">
    <property type="entry name" value="GST_NTER"/>
    <property type="match status" value="1"/>
</dbReference>
<evidence type="ECO:0000313" key="4">
    <source>
        <dbReference type="EMBL" id="KTT71754.1"/>
    </source>
</evidence>
<dbReference type="InterPro" id="IPR040079">
    <property type="entry name" value="Glutathione_S-Trfase"/>
</dbReference>
<dbReference type="InterPro" id="IPR004045">
    <property type="entry name" value="Glutathione_S-Trfase_N"/>
</dbReference>
<evidence type="ECO:0000256" key="1">
    <source>
        <dbReference type="ARBA" id="ARBA00011738"/>
    </source>
</evidence>
<dbReference type="GO" id="GO:0004364">
    <property type="term" value="F:glutathione transferase activity"/>
    <property type="evidence" value="ECO:0007669"/>
    <property type="project" value="TreeGrafter"/>
</dbReference>
<proteinExistence type="predicted"/>
<organism evidence="4 5">
    <name type="scientific">Sphingomonas endophytica</name>
    <dbReference type="NCBI Taxonomy" id="869719"/>
    <lineage>
        <taxon>Bacteria</taxon>
        <taxon>Pseudomonadati</taxon>
        <taxon>Pseudomonadota</taxon>
        <taxon>Alphaproteobacteria</taxon>
        <taxon>Sphingomonadales</taxon>
        <taxon>Sphingomonadaceae</taxon>
        <taxon>Sphingomonas</taxon>
    </lineage>
</organism>
<dbReference type="EMBL" id="LDTB01000035">
    <property type="protein sequence ID" value="KTT71754.1"/>
    <property type="molecule type" value="Genomic_DNA"/>
</dbReference>
<protein>
    <submittedName>
        <fullName evidence="4">Glutathione S-transferase</fullName>
    </submittedName>
</protein>
<dbReference type="Gene3D" id="1.20.1050.10">
    <property type="match status" value="1"/>
</dbReference>
<dbReference type="CDD" id="cd00570">
    <property type="entry name" value="GST_N_family"/>
    <property type="match status" value="1"/>
</dbReference>
<comment type="caution">
    <text evidence="4">The sequence shown here is derived from an EMBL/GenBank/DDBJ whole genome shotgun (WGS) entry which is preliminary data.</text>
</comment>
<dbReference type="InterPro" id="IPR036249">
    <property type="entry name" value="Thioredoxin-like_sf"/>
</dbReference>
<keyword evidence="5" id="KW-1185">Reference proteome</keyword>
<dbReference type="InterPro" id="IPR036282">
    <property type="entry name" value="Glutathione-S-Trfase_C_sf"/>
</dbReference>
<reference evidence="4 5" key="1">
    <citation type="journal article" date="2016" name="Front. Microbiol.">
        <title>Genomic Resource of Rice Seed Associated Bacteria.</title>
        <authorList>
            <person name="Midha S."/>
            <person name="Bansal K."/>
            <person name="Sharma S."/>
            <person name="Kumar N."/>
            <person name="Patil P.P."/>
            <person name="Chaudhry V."/>
            <person name="Patil P.B."/>
        </authorList>
    </citation>
    <scope>NUCLEOTIDE SEQUENCE [LARGE SCALE GENOMIC DNA]</scope>
    <source>
        <strain evidence="4 5">NS334</strain>
    </source>
</reference>
<evidence type="ECO:0000313" key="5">
    <source>
        <dbReference type="Proteomes" id="UP000074310"/>
    </source>
</evidence>
<dbReference type="CDD" id="cd00299">
    <property type="entry name" value="GST_C_family"/>
    <property type="match status" value="1"/>
</dbReference>
<dbReference type="Gene3D" id="3.40.30.10">
    <property type="entry name" value="Glutaredoxin"/>
    <property type="match status" value="1"/>
</dbReference>
<keyword evidence="4" id="KW-0808">Transferase</keyword>
<dbReference type="PANTHER" id="PTHR43969:SF9">
    <property type="entry name" value="GLUTATHIONE S TRANSFERASE D10, ISOFORM A-RELATED"/>
    <property type="match status" value="1"/>
</dbReference>
<accession>A0A147I232</accession>
<dbReference type="PANTHER" id="PTHR43969">
    <property type="entry name" value="GLUTATHIONE S TRANSFERASE D10, ISOFORM A-RELATED"/>
    <property type="match status" value="1"/>
</dbReference>
<feature type="domain" description="GST C-terminal" evidence="3">
    <location>
        <begin position="85"/>
        <end position="218"/>
    </location>
</feature>
<dbReference type="SFLD" id="SFLDG00358">
    <property type="entry name" value="Main_(cytGST)"/>
    <property type="match status" value="1"/>
</dbReference>
<dbReference type="GO" id="GO:0006749">
    <property type="term" value="P:glutathione metabolic process"/>
    <property type="evidence" value="ECO:0007669"/>
    <property type="project" value="TreeGrafter"/>
</dbReference>
<dbReference type="SFLD" id="SFLDS00019">
    <property type="entry name" value="Glutathione_Transferase_(cytos"/>
    <property type="match status" value="1"/>
</dbReference>
<dbReference type="RefSeq" id="WP_058755816.1">
    <property type="nucleotide sequence ID" value="NZ_LDTB01000035.1"/>
</dbReference>
<feature type="domain" description="GST N-terminal" evidence="2">
    <location>
        <begin position="1"/>
        <end position="80"/>
    </location>
</feature>
<evidence type="ECO:0000259" key="2">
    <source>
        <dbReference type="PROSITE" id="PS50404"/>
    </source>
</evidence>